<evidence type="ECO:0000256" key="1">
    <source>
        <dbReference type="PROSITE-ProRule" id="PRU00047"/>
    </source>
</evidence>
<gene>
    <name evidence="4" type="ORF">ALC60_05335</name>
</gene>
<keyword evidence="1" id="KW-0479">Metal-binding</keyword>
<feature type="domain" description="CCHC-type" evidence="3">
    <location>
        <begin position="222"/>
        <end position="237"/>
    </location>
</feature>
<dbReference type="Proteomes" id="UP000075809">
    <property type="component" value="Unassembled WGS sequence"/>
</dbReference>
<organism evidence="4 5">
    <name type="scientific">Mycetomoellerius zeteki</name>
    <dbReference type="NCBI Taxonomy" id="64791"/>
    <lineage>
        <taxon>Eukaryota</taxon>
        <taxon>Metazoa</taxon>
        <taxon>Ecdysozoa</taxon>
        <taxon>Arthropoda</taxon>
        <taxon>Hexapoda</taxon>
        <taxon>Insecta</taxon>
        <taxon>Pterygota</taxon>
        <taxon>Neoptera</taxon>
        <taxon>Endopterygota</taxon>
        <taxon>Hymenoptera</taxon>
        <taxon>Apocrita</taxon>
        <taxon>Aculeata</taxon>
        <taxon>Formicoidea</taxon>
        <taxon>Formicidae</taxon>
        <taxon>Myrmicinae</taxon>
        <taxon>Mycetomoellerius</taxon>
    </lineage>
</organism>
<dbReference type="Gene3D" id="4.10.60.10">
    <property type="entry name" value="Zinc finger, CCHC-type"/>
    <property type="match status" value="1"/>
</dbReference>
<dbReference type="AlphaFoldDB" id="A0A151X5Z4"/>
<evidence type="ECO:0000256" key="2">
    <source>
        <dbReference type="SAM" id="MobiDB-lite"/>
    </source>
</evidence>
<dbReference type="STRING" id="64791.A0A151X5Z4"/>
<feature type="region of interest" description="Disordered" evidence="2">
    <location>
        <begin position="1"/>
        <end position="20"/>
    </location>
</feature>
<dbReference type="GO" id="GO:0008270">
    <property type="term" value="F:zinc ion binding"/>
    <property type="evidence" value="ECO:0007669"/>
    <property type="project" value="UniProtKB-KW"/>
</dbReference>
<keyword evidence="1" id="KW-0862">Zinc</keyword>
<proteinExistence type="predicted"/>
<dbReference type="InterPro" id="IPR036875">
    <property type="entry name" value="Znf_CCHC_sf"/>
</dbReference>
<dbReference type="InterPro" id="IPR001878">
    <property type="entry name" value="Znf_CCHC"/>
</dbReference>
<keyword evidence="5" id="KW-1185">Reference proteome</keyword>
<dbReference type="EMBL" id="KQ982491">
    <property type="protein sequence ID" value="KYQ55764.1"/>
    <property type="molecule type" value="Genomic_DNA"/>
</dbReference>
<keyword evidence="1" id="KW-0863">Zinc-finger</keyword>
<dbReference type="SUPFAM" id="SSF57756">
    <property type="entry name" value="Retrovirus zinc finger-like domains"/>
    <property type="match status" value="1"/>
</dbReference>
<protein>
    <submittedName>
        <fullName evidence="4">Gag-Pol polyprotein</fullName>
    </submittedName>
</protein>
<dbReference type="GO" id="GO:0003676">
    <property type="term" value="F:nucleic acid binding"/>
    <property type="evidence" value="ECO:0007669"/>
    <property type="project" value="InterPro"/>
</dbReference>
<evidence type="ECO:0000313" key="5">
    <source>
        <dbReference type="Proteomes" id="UP000075809"/>
    </source>
</evidence>
<evidence type="ECO:0000259" key="3">
    <source>
        <dbReference type="PROSITE" id="PS50158"/>
    </source>
</evidence>
<sequence>MRSNNYTEDGNKEYDTYDARNQGRQGRINLRNTSAVTMFCGGNIGYAEALTTAKENINLQNLDIINNMNIRRSMTGGLIFEIHGQDQKYKADKLAEELKEVFRDKEVHINRPTPKTEFIISGLDDSITEQEVEEALVRLSGRDFEGGKMGQIKKAIDGMGSIWIQCPSTTAARICTGNKIRIGWTWASIEILKKRPLKCFKCLANGHVRMNCDSKVDRRGSCFNCGEMGHKIGDCRNRSHCPACYENGFSYTHRTGSNTCKLGTMNMRYLTR</sequence>
<evidence type="ECO:0000313" key="4">
    <source>
        <dbReference type="EMBL" id="KYQ55764.1"/>
    </source>
</evidence>
<dbReference type="PROSITE" id="PS50158">
    <property type="entry name" value="ZF_CCHC"/>
    <property type="match status" value="1"/>
</dbReference>
<name>A0A151X5Z4_9HYME</name>
<dbReference type="Pfam" id="PF00098">
    <property type="entry name" value="zf-CCHC"/>
    <property type="match status" value="1"/>
</dbReference>
<reference evidence="4 5" key="1">
    <citation type="submission" date="2015-09" db="EMBL/GenBank/DDBJ databases">
        <title>Trachymyrmex zeteki WGS genome.</title>
        <authorList>
            <person name="Nygaard S."/>
            <person name="Hu H."/>
            <person name="Boomsma J."/>
            <person name="Zhang G."/>
        </authorList>
    </citation>
    <scope>NUCLEOTIDE SEQUENCE [LARGE SCALE GENOMIC DNA]</scope>
    <source>
        <strain evidence="4">Tzet28-1</strain>
        <tissue evidence="4">Whole body</tissue>
    </source>
</reference>
<feature type="compositionally biased region" description="Basic and acidic residues" evidence="2">
    <location>
        <begin position="9"/>
        <end position="18"/>
    </location>
</feature>
<dbReference type="SMART" id="SM00343">
    <property type="entry name" value="ZnF_C2HC"/>
    <property type="match status" value="2"/>
</dbReference>
<accession>A0A151X5Z4</accession>